<dbReference type="STRING" id="127582.A0A2Y9QDW3"/>
<dbReference type="SMART" id="SM00233">
    <property type="entry name" value="PH"/>
    <property type="match status" value="1"/>
</dbReference>
<dbReference type="SUPFAM" id="SSF50729">
    <property type="entry name" value="PH domain-like"/>
    <property type="match status" value="1"/>
</dbReference>
<dbReference type="FunCoup" id="A0A2Y9QDW3">
    <property type="interactions" value="899"/>
</dbReference>
<feature type="compositionally biased region" description="Low complexity" evidence="2">
    <location>
        <begin position="34"/>
        <end position="48"/>
    </location>
</feature>
<dbReference type="PANTHER" id="PTHR45960:SF3">
    <property type="entry name" value="GRB2-ASSOCIATED-BINDING PROTEIN 3"/>
    <property type="match status" value="1"/>
</dbReference>
<dbReference type="AlphaFoldDB" id="A0A2Y9QDW3"/>
<dbReference type="Pfam" id="PF00169">
    <property type="entry name" value="PH"/>
    <property type="match status" value="1"/>
</dbReference>
<feature type="compositionally biased region" description="Low complexity" evidence="2">
    <location>
        <begin position="235"/>
        <end position="246"/>
    </location>
</feature>
<dbReference type="InterPro" id="IPR046355">
    <property type="entry name" value="Gab1-4-like"/>
</dbReference>
<dbReference type="GO" id="GO:0007165">
    <property type="term" value="P:signal transduction"/>
    <property type="evidence" value="ECO:0007669"/>
    <property type="project" value="TreeGrafter"/>
</dbReference>
<dbReference type="GO" id="GO:0035591">
    <property type="term" value="F:signaling adaptor activity"/>
    <property type="evidence" value="ECO:0007669"/>
    <property type="project" value="TreeGrafter"/>
</dbReference>
<evidence type="ECO:0000259" key="3">
    <source>
        <dbReference type="PROSITE" id="PS50003"/>
    </source>
</evidence>
<dbReference type="KEGG" id="tmu:101361670"/>
<dbReference type="PANTHER" id="PTHR45960">
    <property type="entry name" value="GRB2-ASSOCIATED-BINDING PROTEIN"/>
    <property type="match status" value="1"/>
</dbReference>
<feature type="region of interest" description="Disordered" evidence="2">
    <location>
        <begin position="396"/>
        <end position="424"/>
    </location>
</feature>
<dbReference type="RefSeq" id="XP_023581405.1">
    <property type="nucleotide sequence ID" value="XM_023725637.1"/>
</dbReference>
<feature type="region of interest" description="Disordered" evidence="2">
    <location>
        <begin position="481"/>
        <end position="559"/>
    </location>
</feature>
<keyword evidence="4" id="KW-1185">Reference proteome</keyword>
<dbReference type="InterPro" id="IPR001849">
    <property type="entry name" value="PH_domain"/>
</dbReference>
<sequence length="630" mass="69936">MFPSQRARRPSHRRRIDHPTPAASVPSGRAARTRPLVLRPVRAAPRRGAGQGRGGGARGARGKEGQCYWLVRPESCVRAGSSGLAPPSAAQARSACVEASRGFPGAEWALQPRFAGFNLGAQRLAWRKRWFVLRRGRMSGDPDVLEYYRNKHSSKPIRVIDLSECAVWKHAGPGFVRKEFQNNFVFIVKTASRTFYLVAKTEEEMQVWVHSISQVCNLCHLEDGADSVESLSHMPSSLQPSPASSLHTAQAARSSLPRDDPSANTLATEETRSESEFLFLPDYLVLSNCETGRLHRTSLPTRCDSWSNSDRSLEQTSFDDVFVDCLQSLPSSNLMYSSCHGTGSQEVPSTKPQAALIRSREINGPSRDYLSSSPLLETSLNSTIQVDKNQGSLPCGVKELDVMSNTPPPRPPKPSHLSERRQEEQLLWSGHSSIKNPECSMVPRRISLSGLDNMRTWKADVEGQSLRHRDKRLSLNLPCRFSPMSPTASASAEDSYVPMGPHAAAMSPGPHSSPDDYIPMSSGSTSSPLRELPVDLEPPPVNRDLKPQRKPRPPPLDLRNLSTIREHASLTRTLTVPCNRTSFLSPERNGINSTRFFANPVSREEEETYIQMVILYFAHCFYSSSQYILL</sequence>
<feature type="compositionally biased region" description="Basic residues" evidence="2">
    <location>
        <begin position="1"/>
        <end position="16"/>
    </location>
</feature>
<dbReference type="CTD" id="139716"/>
<dbReference type="InterPro" id="IPR011993">
    <property type="entry name" value="PH-like_dom_sf"/>
</dbReference>
<organism evidence="4 5">
    <name type="scientific">Trichechus manatus latirostris</name>
    <name type="common">Florida manatee</name>
    <dbReference type="NCBI Taxonomy" id="127582"/>
    <lineage>
        <taxon>Eukaryota</taxon>
        <taxon>Metazoa</taxon>
        <taxon>Chordata</taxon>
        <taxon>Craniata</taxon>
        <taxon>Vertebrata</taxon>
        <taxon>Euteleostomi</taxon>
        <taxon>Mammalia</taxon>
        <taxon>Eutheria</taxon>
        <taxon>Afrotheria</taxon>
        <taxon>Sirenia</taxon>
        <taxon>Trichechidae</taxon>
        <taxon>Trichechus</taxon>
    </lineage>
</organism>
<evidence type="ECO:0000313" key="5">
    <source>
        <dbReference type="RefSeq" id="XP_023581405.1"/>
    </source>
</evidence>
<evidence type="ECO:0000256" key="1">
    <source>
        <dbReference type="ARBA" id="ARBA00029462"/>
    </source>
</evidence>
<dbReference type="GO" id="GO:0005737">
    <property type="term" value="C:cytoplasm"/>
    <property type="evidence" value="ECO:0007669"/>
    <property type="project" value="TreeGrafter"/>
</dbReference>
<dbReference type="Proteomes" id="UP000248480">
    <property type="component" value="Unplaced"/>
</dbReference>
<protein>
    <submittedName>
        <fullName evidence="5">GRB2-associated-binding protein 3</fullName>
    </submittedName>
</protein>
<comment type="similarity">
    <text evidence="1">Belongs to the GAB family.</text>
</comment>
<evidence type="ECO:0000256" key="2">
    <source>
        <dbReference type="SAM" id="MobiDB-lite"/>
    </source>
</evidence>
<dbReference type="Gene3D" id="2.30.29.30">
    <property type="entry name" value="Pleckstrin-homology domain (PH domain)/Phosphotyrosine-binding domain (PTB)"/>
    <property type="match status" value="1"/>
</dbReference>
<feature type="region of interest" description="Disordered" evidence="2">
    <location>
        <begin position="1"/>
        <end position="61"/>
    </location>
</feature>
<dbReference type="PROSITE" id="PS50003">
    <property type="entry name" value="PH_DOMAIN"/>
    <property type="match status" value="1"/>
</dbReference>
<proteinExistence type="inferred from homology"/>
<accession>A0A2Y9QDW3</accession>
<feature type="domain" description="PH" evidence="3">
    <location>
        <begin position="111"/>
        <end position="217"/>
    </location>
</feature>
<feature type="region of interest" description="Disordered" evidence="2">
    <location>
        <begin position="230"/>
        <end position="270"/>
    </location>
</feature>
<reference evidence="5" key="1">
    <citation type="submission" date="2025-08" db="UniProtKB">
        <authorList>
            <consortium name="RefSeq"/>
        </authorList>
    </citation>
    <scope>IDENTIFICATION</scope>
</reference>
<name>A0A2Y9QDW3_TRIMA</name>
<evidence type="ECO:0000313" key="4">
    <source>
        <dbReference type="Proteomes" id="UP000248480"/>
    </source>
</evidence>
<feature type="compositionally biased region" description="Gly residues" evidence="2">
    <location>
        <begin position="49"/>
        <end position="59"/>
    </location>
</feature>
<gene>
    <name evidence="5" type="primary">GAB3</name>
</gene>
<dbReference type="GeneID" id="101361670"/>
<dbReference type="InParanoid" id="A0A2Y9QDW3"/>